<dbReference type="SUPFAM" id="SSF46785">
    <property type="entry name" value="Winged helix' DNA-binding domain"/>
    <property type="match status" value="1"/>
</dbReference>
<proteinExistence type="inferred from homology"/>
<evidence type="ECO:0000259" key="5">
    <source>
        <dbReference type="PROSITE" id="PS50931"/>
    </source>
</evidence>
<sequence>MHGPGDLYTERMSVEIRHLRCLVALAETGSFTDAAIELGVSQASISRNLASLEDALGVRLVDRTTRSLQLSPAGERTLIHARRLLLVLDGLERDARSEKAVVRLGYAWSALGKHTVEFQRRWATAHPDTELQLIRTNAATAGLAEGVADLAILRREPDPEAFDMTRIGFEKRYCAMASDDPLVSRRSVTLAQVADGTVALDLRTGSTNIELWPADGRPQSTVSIGNIDDWLTVISSGQARGITAEATMHQYRRPGLTYRLVRDAPALPVYAAWPKSRPSGETGAIVKLLTELYS</sequence>
<gene>
    <name evidence="6" type="ORF">SAMN04489742_2514</name>
</gene>
<dbReference type="GO" id="GO:0032993">
    <property type="term" value="C:protein-DNA complex"/>
    <property type="evidence" value="ECO:0007669"/>
    <property type="project" value="TreeGrafter"/>
</dbReference>
<evidence type="ECO:0000256" key="3">
    <source>
        <dbReference type="ARBA" id="ARBA00023125"/>
    </source>
</evidence>
<protein>
    <submittedName>
        <fullName evidence="6">DNA-binding transcriptional regulator, LysR family</fullName>
    </submittedName>
</protein>
<evidence type="ECO:0000256" key="4">
    <source>
        <dbReference type="ARBA" id="ARBA00023163"/>
    </source>
</evidence>
<feature type="domain" description="HTH lysR-type" evidence="5">
    <location>
        <begin position="14"/>
        <end position="71"/>
    </location>
</feature>
<evidence type="ECO:0000256" key="1">
    <source>
        <dbReference type="ARBA" id="ARBA00009437"/>
    </source>
</evidence>
<dbReference type="InterPro" id="IPR000847">
    <property type="entry name" value="LysR_HTH_N"/>
</dbReference>
<dbReference type="GO" id="GO:0003700">
    <property type="term" value="F:DNA-binding transcription factor activity"/>
    <property type="evidence" value="ECO:0007669"/>
    <property type="project" value="InterPro"/>
</dbReference>
<comment type="similarity">
    <text evidence="1">Belongs to the LysR transcriptional regulatory family.</text>
</comment>
<evidence type="ECO:0000313" key="7">
    <source>
        <dbReference type="Proteomes" id="UP000181917"/>
    </source>
</evidence>
<keyword evidence="7" id="KW-1185">Reference proteome</keyword>
<dbReference type="Pfam" id="PF00126">
    <property type="entry name" value="HTH_1"/>
    <property type="match status" value="1"/>
</dbReference>
<dbReference type="EMBL" id="FNKH01000002">
    <property type="protein sequence ID" value="SDQ77561.1"/>
    <property type="molecule type" value="Genomic_DNA"/>
</dbReference>
<dbReference type="Pfam" id="PF03466">
    <property type="entry name" value="LysR_substrate"/>
    <property type="match status" value="1"/>
</dbReference>
<dbReference type="InterPro" id="IPR005119">
    <property type="entry name" value="LysR_subst-bd"/>
</dbReference>
<dbReference type="STRING" id="37928.SAMN04489742_2514"/>
<dbReference type="FunFam" id="1.10.10.10:FF:000001">
    <property type="entry name" value="LysR family transcriptional regulator"/>
    <property type="match status" value="1"/>
</dbReference>
<dbReference type="GO" id="GO:0003677">
    <property type="term" value="F:DNA binding"/>
    <property type="evidence" value="ECO:0007669"/>
    <property type="project" value="UniProtKB-KW"/>
</dbReference>
<dbReference type="PANTHER" id="PTHR30346">
    <property type="entry name" value="TRANSCRIPTIONAL DUAL REGULATOR HCAR-RELATED"/>
    <property type="match status" value="1"/>
</dbReference>
<name>A0A1H1DM01_9MICC</name>
<keyword evidence="2" id="KW-0805">Transcription regulation</keyword>
<evidence type="ECO:0000313" key="6">
    <source>
        <dbReference type="EMBL" id="SDQ77561.1"/>
    </source>
</evidence>
<dbReference type="SUPFAM" id="SSF53850">
    <property type="entry name" value="Periplasmic binding protein-like II"/>
    <property type="match status" value="1"/>
</dbReference>
<dbReference type="InterPro" id="IPR036390">
    <property type="entry name" value="WH_DNA-bd_sf"/>
</dbReference>
<dbReference type="Gene3D" id="1.10.10.10">
    <property type="entry name" value="Winged helix-like DNA-binding domain superfamily/Winged helix DNA-binding domain"/>
    <property type="match status" value="1"/>
</dbReference>
<organism evidence="6 7">
    <name type="scientific">Crystallibacter crystallopoietes</name>
    <dbReference type="NCBI Taxonomy" id="37928"/>
    <lineage>
        <taxon>Bacteria</taxon>
        <taxon>Bacillati</taxon>
        <taxon>Actinomycetota</taxon>
        <taxon>Actinomycetes</taxon>
        <taxon>Micrococcales</taxon>
        <taxon>Micrococcaceae</taxon>
        <taxon>Crystallibacter</taxon>
    </lineage>
</organism>
<dbReference type="AlphaFoldDB" id="A0A1H1DM01"/>
<dbReference type="Proteomes" id="UP000181917">
    <property type="component" value="Unassembled WGS sequence"/>
</dbReference>
<dbReference type="PRINTS" id="PR00039">
    <property type="entry name" value="HTHLYSR"/>
</dbReference>
<accession>A0A1H1DM01</accession>
<dbReference type="PANTHER" id="PTHR30346:SF17">
    <property type="entry name" value="LYSR FAMILY TRANSCRIPTIONAL REGULATOR"/>
    <property type="match status" value="1"/>
</dbReference>
<dbReference type="PROSITE" id="PS50931">
    <property type="entry name" value="HTH_LYSR"/>
    <property type="match status" value="1"/>
</dbReference>
<keyword evidence="3 6" id="KW-0238">DNA-binding</keyword>
<dbReference type="Gene3D" id="3.40.190.10">
    <property type="entry name" value="Periplasmic binding protein-like II"/>
    <property type="match status" value="2"/>
</dbReference>
<reference evidence="6 7" key="1">
    <citation type="submission" date="2016-10" db="EMBL/GenBank/DDBJ databases">
        <authorList>
            <person name="de Groot N.N."/>
        </authorList>
    </citation>
    <scope>NUCLEOTIDE SEQUENCE [LARGE SCALE GENOMIC DNA]</scope>
    <source>
        <strain evidence="6 7">DSM 20117</strain>
    </source>
</reference>
<dbReference type="InterPro" id="IPR036388">
    <property type="entry name" value="WH-like_DNA-bd_sf"/>
</dbReference>
<evidence type="ECO:0000256" key="2">
    <source>
        <dbReference type="ARBA" id="ARBA00023015"/>
    </source>
</evidence>
<keyword evidence="4" id="KW-0804">Transcription</keyword>